<feature type="domain" description="Transposase IS66 zinc-finger binding" evidence="2">
    <location>
        <begin position="117"/>
        <end position="159"/>
    </location>
</feature>
<dbReference type="EMBL" id="CP045143">
    <property type="protein sequence ID" value="QFR23058.1"/>
    <property type="molecule type" value="Genomic_DNA"/>
</dbReference>
<dbReference type="InterPro" id="IPR024463">
    <property type="entry name" value="Transposase_TnpC_homeodom"/>
</dbReference>
<evidence type="ECO:0000313" key="4">
    <source>
        <dbReference type="EMBL" id="QFR23058.1"/>
    </source>
</evidence>
<dbReference type="Pfam" id="PF13007">
    <property type="entry name" value="LZ_Tnp_IS66"/>
    <property type="match status" value="1"/>
</dbReference>
<evidence type="ECO:0000313" key="5">
    <source>
        <dbReference type="Proteomes" id="UP000326779"/>
    </source>
</evidence>
<dbReference type="InterPro" id="IPR004291">
    <property type="entry name" value="Transposase_IS66_central"/>
</dbReference>
<dbReference type="RefSeq" id="WP_152260493.1">
    <property type="nucleotide sequence ID" value="NZ_CP045143.1"/>
</dbReference>
<evidence type="ECO:0000259" key="3">
    <source>
        <dbReference type="Pfam" id="PF13007"/>
    </source>
</evidence>
<organism evidence="4 5">
    <name type="scientific">Schleiferilactobacillus harbinensis</name>
    <dbReference type="NCBI Taxonomy" id="304207"/>
    <lineage>
        <taxon>Bacteria</taxon>
        <taxon>Bacillati</taxon>
        <taxon>Bacillota</taxon>
        <taxon>Bacilli</taxon>
        <taxon>Lactobacillales</taxon>
        <taxon>Lactobacillaceae</taxon>
        <taxon>Schleiferilactobacillus</taxon>
    </lineage>
</organism>
<evidence type="ECO:0000259" key="2">
    <source>
        <dbReference type="Pfam" id="PF13005"/>
    </source>
</evidence>
<feature type="domain" description="Transposase TnpC homeodomain" evidence="3">
    <location>
        <begin position="32"/>
        <end position="95"/>
    </location>
</feature>
<proteinExistence type="predicted"/>
<reference evidence="4 5" key="1">
    <citation type="submission" date="2019-10" db="EMBL/GenBank/DDBJ databases">
        <title>The completed genome of Lactobacillus harbinensis M1.</title>
        <authorList>
            <person name="Zheng Y."/>
        </authorList>
    </citation>
    <scope>NUCLEOTIDE SEQUENCE [LARGE SCALE GENOMIC DNA]</scope>
    <source>
        <strain evidence="4 5">M1</strain>
    </source>
</reference>
<dbReference type="InterPro" id="IPR024474">
    <property type="entry name" value="Znf_dom_IS66"/>
</dbReference>
<accession>A0A5P8M3H8</accession>
<evidence type="ECO:0000259" key="1">
    <source>
        <dbReference type="Pfam" id="PF03050"/>
    </source>
</evidence>
<dbReference type="AlphaFoldDB" id="A0A5P8M3H8"/>
<dbReference type="InterPro" id="IPR052344">
    <property type="entry name" value="Transposase-related"/>
</dbReference>
<dbReference type="Pfam" id="PF03050">
    <property type="entry name" value="DDE_Tnp_IS66"/>
    <property type="match status" value="1"/>
</dbReference>
<dbReference type="Pfam" id="PF13005">
    <property type="entry name" value="zf-IS66"/>
    <property type="match status" value="1"/>
</dbReference>
<gene>
    <name evidence="4" type="ORF">D1010_06325</name>
</gene>
<name>A0A5P8M3H8_9LACO</name>
<protein>
    <submittedName>
        <fullName evidence="4">IS66 family transposase</fullName>
    </submittedName>
</protein>
<dbReference type="NCBIfam" id="NF033517">
    <property type="entry name" value="transpos_IS66"/>
    <property type="match status" value="1"/>
</dbReference>
<dbReference type="PANTHER" id="PTHR33678">
    <property type="entry name" value="BLL1576 PROTEIN"/>
    <property type="match status" value="1"/>
</dbReference>
<sequence>MVDKKDAVRLVDASPEQLRTALQNSINENQDLREQIAVLKRMLFGRRRESSDSLPDGQTNLFNEHIITGEEQSIIDKLTGDDRKVAKKKLKKATRTKSTDLNKLPLDEQDCLLEGEERKCPVCGEEMQDIGRSKVREEATLIPAQLLHTIVYRHTYACPNGCLNQRGNQFLKKSDVPRPAIPHSPASSSVLTESIMAKFAYKIPDNRQERLWHSRGVDFTRQSIANWHIKASEGYLESLYKLMHRDLLAQDVIHADETPYRVLDLKKAQTYYWVYTSSKHSAHQIVMYEHGNSRGYEEAARFLAGYEGYLQSDAYAVYPNLLGVTNVFCWAHVRRKFDEAVTAGDKGLAPTGRQYCNDLFQWEKKWQDLSADERQTQREQRLKPVMDAFFAWLVSLDGSYLPKSKVGKAITYALKHEAGLRAVLLDGRLELSNNRAERAVKELVIGRKNWLFSQSKRGATAAGSFLVCSRQHGLITSIRVNISTIYSTQCLICRLPATWSPCRTICRGRRRCRRSVTNNSG</sequence>
<feature type="domain" description="Transposase IS66 central" evidence="1">
    <location>
        <begin position="184"/>
        <end position="460"/>
    </location>
</feature>
<dbReference type="KEGG" id="lhb:D1010_06325"/>
<dbReference type="Proteomes" id="UP000326779">
    <property type="component" value="Chromosome"/>
</dbReference>